<protein>
    <submittedName>
        <fullName evidence="1">Uncharacterized protein</fullName>
    </submittedName>
</protein>
<dbReference type="EMBL" id="KE124683">
    <property type="protein sequence ID" value="EWC74779.1"/>
    <property type="molecule type" value="Genomic_DNA"/>
</dbReference>
<proteinExistence type="predicted"/>
<name>W7JIY6_PLAFA</name>
<sequence length="139" mass="15296">KRKYNIQLKSNVTNGCLSQSDKDIIFDTTKPSNSRSKGLQLSPSNKFFSILLKCSVDNLGSGDSTMECVQKELAKDNKKMSNTCSQCFKDSVSCGKSNCWLPCLFGSPCSDRCYNCGVNYCNKELIRCTGLENLPSACS</sequence>
<reference evidence="1 2" key="1">
    <citation type="submission" date="2013-02" db="EMBL/GenBank/DDBJ databases">
        <title>The Genome Sequence of Plasmodium falciparum UGT5.1.</title>
        <authorList>
            <consortium name="The Broad Institute Genome Sequencing Platform"/>
            <consortium name="The Broad Institute Genome Sequencing Center for Infectious Disease"/>
            <person name="Neafsey D."/>
            <person name="Cheeseman I."/>
            <person name="Volkman S."/>
            <person name="Adams J."/>
            <person name="Walker B."/>
            <person name="Young S.K."/>
            <person name="Zeng Q."/>
            <person name="Gargeya S."/>
            <person name="Fitzgerald M."/>
            <person name="Haas B."/>
            <person name="Abouelleil A."/>
            <person name="Alvarado L."/>
            <person name="Arachchi H.M."/>
            <person name="Berlin A.M."/>
            <person name="Chapman S.B."/>
            <person name="Dewar J."/>
            <person name="Goldberg J."/>
            <person name="Griggs A."/>
            <person name="Gujja S."/>
            <person name="Hansen M."/>
            <person name="Howarth C."/>
            <person name="Imamovic A."/>
            <person name="Larimer J."/>
            <person name="McCowan C."/>
            <person name="Murphy C."/>
            <person name="Neiman D."/>
            <person name="Pearson M."/>
            <person name="Priest M."/>
            <person name="Roberts A."/>
            <person name="Saif S."/>
            <person name="Shea T."/>
            <person name="Sisk P."/>
            <person name="Sykes S."/>
            <person name="Wortman J."/>
            <person name="Nusbaum C."/>
            <person name="Birren B."/>
        </authorList>
    </citation>
    <scope>NUCLEOTIDE SEQUENCE [LARGE SCALE GENOMIC DNA]</scope>
    <source>
        <strain evidence="1 2">UGT5.1</strain>
    </source>
</reference>
<feature type="non-terminal residue" evidence="1">
    <location>
        <position position="1"/>
    </location>
</feature>
<accession>W7JIY6</accession>
<organism evidence="1 2">
    <name type="scientific">Plasmodium falciparum UGT5.1</name>
    <dbReference type="NCBI Taxonomy" id="1237627"/>
    <lineage>
        <taxon>Eukaryota</taxon>
        <taxon>Sar</taxon>
        <taxon>Alveolata</taxon>
        <taxon>Apicomplexa</taxon>
        <taxon>Aconoidasida</taxon>
        <taxon>Haemosporida</taxon>
        <taxon>Plasmodiidae</taxon>
        <taxon>Plasmodium</taxon>
        <taxon>Plasmodium (Laverania)</taxon>
    </lineage>
</organism>
<dbReference type="OrthoDB" id="126772at2759"/>
<evidence type="ECO:0000313" key="1">
    <source>
        <dbReference type="EMBL" id="EWC74779.1"/>
    </source>
</evidence>
<gene>
    <name evidence="1" type="ORF">C923_04547</name>
</gene>
<evidence type="ECO:0000313" key="2">
    <source>
        <dbReference type="Proteomes" id="UP000030697"/>
    </source>
</evidence>
<dbReference type="Proteomes" id="UP000030697">
    <property type="component" value="Unassembled WGS sequence"/>
</dbReference>
<dbReference type="AlphaFoldDB" id="W7JIY6"/>